<dbReference type="AlphaFoldDB" id="A0A1S1NL61"/>
<dbReference type="PANTHER" id="PTHR39324:SF1">
    <property type="entry name" value="CALCIUM DODECIN"/>
    <property type="match status" value="1"/>
</dbReference>
<dbReference type="EMBL" id="MLQM01000034">
    <property type="protein sequence ID" value="OHV04642.1"/>
    <property type="molecule type" value="Genomic_DNA"/>
</dbReference>
<dbReference type="InterPro" id="IPR025543">
    <property type="entry name" value="Dodecin-like"/>
</dbReference>
<evidence type="ECO:0000313" key="3">
    <source>
        <dbReference type="Proteomes" id="UP000179734"/>
    </source>
</evidence>
<protein>
    <submittedName>
        <fullName evidence="2">Calcium dodecin</fullName>
    </submittedName>
    <submittedName>
        <fullName evidence="1">Transporter</fullName>
    </submittedName>
</protein>
<keyword evidence="3" id="KW-1185">Reference proteome</keyword>
<proteinExistence type="predicted"/>
<accession>A0A1S1NL61</accession>
<evidence type="ECO:0000313" key="2">
    <source>
        <dbReference type="EMBL" id="PQM47090.1"/>
    </source>
</evidence>
<reference evidence="2 4" key="2">
    <citation type="journal article" date="2017" name="Int. J. Syst. Evol. Microbiol.">
        <title>Mycobacterium talmoniae sp. nov., a slowly growing mycobacterium isolated from human respiratory samples.</title>
        <authorList>
            <person name="Davidson R.M."/>
            <person name="DeGroote M.A."/>
            <person name="Marola J.L."/>
            <person name="Buss S."/>
            <person name="Jones V."/>
            <person name="McNeil M.R."/>
            <person name="Freifeld A.G."/>
            <person name="Elaine Epperson L."/>
            <person name="Hasan N.A."/>
            <person name="Jackson M."/>
            <person name="Iwen P.C."/>
            <person name="Salfinger M."/>
            <person name="Strong M."/>
        </authorList>
    </citation>
    <scope>NUCLEOTIDE SEQUENCE [LARGE SCALE GENOMIC DNA]</scope>
    <source>
        <strain evidence="2 4">ATCC BAA-2683</strain>
    </source>
</reference>
<dbReference type="EMBL" id="PPEA01000395">
    <property type="protein sequence ID" value="PQM47090.1"/>
    <property type="molecule type" value="Genomic_DNA"/>
</dbReference>
<comment type="caution">
    <text evidence="1">The sequence shown here is derived from an EMBL/GenBank/DDBJ whole genome shotgun (WGS) entry which is preliminary data.</text>
</comment>
<organism evidence="1 3">
    <name type="scientific">Mycobacterium talmoniae</name>
    <dbReference type="NCBI Taxonomy" id="1858794"/>
    <lineage>
        <taxon>Bacteria</taxon>
        <taxon>Bacillati</taxon>
        <taxon>Actinomycetota</taxon>
        <taxon>Actinomycetes</taxon>
        <taxon>Mycobacteriales</taxon>
        <taxon>Mycobacteriaceae</taxon>
        <taxon>Mycobacterium</taxon>
    </lineage>
</organism>
<dbReference type="Pfam" id="PF07311">
    <property type="entry name" value="Dodecin"/>
    <property type="match status" value="1"/>
</dbReference>
<dbReference type="PANTHER" id="PTHR39324">
    <property type="entry name" value="CALCIUM DODECIN"/>
    <property type="match status" value="1"/>
</dbReference>
<gene>
    <name evidence="2" type="primary">secE2</name>
    <name evidence="1" type="ORF">BKN37_09035</name>
    <name evidence="2" type="ORF">C1Y40_02736</name>
</gene>
<dbReference type="Proteomes" id="UP000179734">
    <property type="component" value="Unassembled WGS sequence"/>
</dbReference>
<name>A0A1S1NL61_9MYCO</name>
<evidence type="ECO:0000313" key="1">
    <source>
        <dbReference type="EMBL" id="OHV04642.1"/>
    </source>
</evidence>
<dbReference type="RefSeq" id="WP_071024633.1">
    <property type="nucleotide sequence ID" value="NZ_MLQM01000034.1"/>
</dbReference>
<dbReference type="InterPro" id="IPR009923">
    <property type="entry name" value="Dodecin"/>
</dbReference>
<evidence type="ECO:0000313" key="4">
    <source>
        <dbReference type="Proteomes" id="UP000238296"/>
    </source>
</evidence>
<dbReference type="SUPFAM" id="SSF89807">
    <property type="entry name" value="Dodecin-like"/>
    <property type="match status" value="1"/>
</dbReference>
<dbReference type="Proteomes" id="UP000238296">
    <property type="component" value="Unassembled WGS sequence"/>
</dbReference>
<dbReference type="Gene3D" id="3.30.1660.10">
    <property type="entry name" value="Flavin-binding protein dodecin"/>
    <property type="match status" value="1"/>
</dbReference>
<reference evidence="1 3" key="1">
    <citation type="submission" date="2016-10" db="EMBL/GenBank/DDBJ databases">
        <title>Genome sequence of Mycobacterium talmonii.</title>
        <authorList>
            <person name="Greninger A.L."/>
            <person name="Elliott B."/>
            <person name="Vasireddy S."/>
            <person name="Vasireddy R."/>
        </authorList>
    </citation>
    <scope>NUCLEOTIDE SEQUENCE [LARGE SCALE GENOMIC DNA]</scope>
    <source>
        <strain evidence="1">MO-5499</strain>
        <strain evidence="3">NE-TNMC-100812</strain>
    </source>
</reference>
<reference evidence="2" key="3">
    <citation type="submission" date="2018-01" db="EMBL/GenBank/DDBJ databases">
        <authorList>
            <person name="Gaut B.S."/>
            <person name="Morton B.R."/>
            <person name="Clegg M.T."/>
            <person name="Duvall M.R."/>
        </authorList>
    </citation>
    <scope>NUCLEOTIDE SEQUENCE</scope>
    <source>
        <strain evidence="2">ATCC BAA-2683</strain>
    </source>
</reference>
<dbReference type="FunFam" id="3.30.1660.10:FF:000004">
    <property type="entry name" value="Calcium dodecin"/>
    <property type="match status" value="1"/>
</dbReference>
<dbReference type="InterPro" id="IPR036694">
    <property type="entry name" value="Dodecin-like_sf"/>
</dbReference>
<sequence>MSVYKVIDLIGTSPSSWENAAAEAVRRAQQSLNDIRVAEVVEQDMALDDKGAITYRIKLRISFKMRPAKPRDDA</sequence>